<feature type="transmembrane region" description="Helical" evidence="1">
    <location>
        <begin position="234"/>
        <end position="255"/>
    </location>
</feature>
<keyword evidence="1" id="KW-0472">Membrane</keyword>
<organism evidence="2 3">
    <name type="scientific">Polymorphobacter multimanifer</name>
    <dbReference type="NCBI Taxonomy" id="1070431"/>
    <lineage>
        <taxon>Bacteria</taxon>
        <taxon>Pseudomonadati</taxon>
        <taxon>Pseudomonadota</taxon>
        <taxon>Alphaproteobacteria</taxon>
        <taxon>Sphingomonadales</taxon>
        <taxon>Sphingosinicellaceae</taxon>
        <taxon>Polymorphobacter</taxon>
    </lineage>
</organism>
<keyword evidence="3" id="KW-1185">Reference proteome</keyword>
<evidence type="ECO:0000256" key="1">
    <source>
        <dbReference type="SAM" id="Phobius"/>
    </source>
</evidence>
<dbReference type="InterPro" id="IPR021913">
    <property type="entry name" value="DUF3526"/>
</dbReference>
<protein>
    <submittedName>
        <fullName evidence="2">ABC-2 type transport system permease protein</fullName>
    </submittedName>
</protein>
<feature type="transmembrane region" description="Helical" evidence="1">
    <location>
        <begin position="129"/>
        <end position="149"/>
    </location>
</feature>
<dbReference type="PANTHER" id="PTHR43471:SF1">
    <property type="entry name" value="ABC TRANSPORTER PERMEASE PROTEIN NOSY-RELATED"/>
    <property type="match status" value="1"/>
</dbReference>
<feature type="transmembrane region" description="Helical" evidence="1">
    <location>
        <begin position="176"/>
        <end position="199"/>
    </location>
</feature>
<evidence type="ECO:0000313" key="2">
    <source>
        <dbReference type="EMBL" id="MBB6227453.1"/>
    </source>
</evidence>
<comment type="caution">
    <text evidence="2">The sequence shown here is derived from an EMBL/GenBank/DDBJ whole genome shotgun (WGS) entry which is preliminary data.</text>
</comment>
<proteinExistence type="predicted"/>
<keyword evidence="1" id="KW-0812">Transmembrane</keyword>
<sequence length="417" mass="44866">MNHLFREAWLLGRNRAALAALVLLAICAAAAVALGFGSVARDRAAIDRMLTGQVAEEAALAAFAKEPGDGAYYGFQPTWDPPSDLAFAALGSRDIAPAMLRVRALALEAQIHENEAANPELALPGRFDLAFVAVYLAPLVLIALLHDLWSGEREAGRLFALQATPGARWRLWAPRVLVRAGAVLLALLLPFVAGALISGTTPGRALAFAGLLLLVCAFWTVVALLVARRPISSAVSAASLAALWFALTLVAPAAAGLGINAAVPVPDGAAMARENREEVHGGWDKPKPVTMARFVAVYPAFADRAEVPQTFTWKWYFAFQHLGDLHVATESKAYRNGIARRATLARWAGVLLPPAGLAQAMAAVAKTDVTAQLAYQQRIRAYHQRLREFYYAYLFDEKPFGAADLPLVPRYSPLNDD</sequence>
<dbReference type="RefSeq" id="WP_184198065.1">
    <property type="nucleotide sequence ID" value="NZ_BMOX01000003.1"/>
</dbReference>
<reference evidence="2 3" key="1">
    <citation type="submission" date="2020-08" db="EMBL/GenBank/DDBJ databases">
        <title>Genomic Encyclopedia of Type Strains, Phase IV (KMG-IV): sequencing the most valuable type-strain genomes for metagenomic binning, comparative biology and taxonomic classification.</title>
        <authorList>
            <person name="Goeker M."/>
        </authorList>
    </citation>
    <scope>NUCLEOTIDE SEQUENCE [LARGE SCALE GENOMIC DNA]</scope>
    <source>
        <strain evidence="2 3">DSM 102189</strain>
    </source>
</reference>
<feature type="transmembrane region" description="Helical" evidence="1">
    <location>
        <begin position="205"/>
        <end position="227"/>
    </location>
</feature>
<dbReference type="Proteomes" id="UP000538147">
    <property type="component" value="Unassembled WGS sequence"/>
</dbReference>
<evidence type="ECO:0000313" key="3">
    <source>
        <dbReference type="Proteomes" id="UP000538147"/>
    </source>
</evidence>
<dbReference type="PANTHER" id="PTHR43471">
    <property type="entry name" value="ABC TRANSPORTER PERMEASE"/>
    <property type="match status" value="1"/>
</dbReference>
<name>A0A841L911_9SPHN</name>
<dbReference type="AlphaFoldDB" id="A0A841L911"/>
<gene>
    <name evidence="2" type="ORF">FHS79_001619</name>
</gene>
<keyword evidence="1" id="KW-1133">Transmembrane helix</keyword>
<dbReference type="Pfam" id="PF12040">
    <property type="entry name" value="DUF3526"/>
    <property type="match status" value="1"/>
</dbReference>
<accession>A0A841L911</accession>
<dbReference type="EMBL" id="JACIIV010000010">
    <property type="protein sequence ID" value="MBB6227453.1"/>
    <property type="molecule type" value="Genomic_DNA"/>
</dbReference>